<evidence type="ECO:0000313" key="2">
    <source>
        <dbReference type="EMBL" id="QPB83203.1"/>
    </source>
</evidence>
<protein>
    <submittedName>
        <fullName evidence="2">Efflux RND transporter periplasmic adaptor subunit</fullName>
    </submittedName>
</protein>
<dbReference type="Proteomes" id="UP000305729">
    <property type="component" value="Chromosome 1"/>
</dbReference>
<accession>A0A5S3UWQ2</accession>
<dbReference type="InterPro" id="IPR006143">
    <property type="entry name" value="RND_pump_MFP"/>
</dbReference>
<dbReference type="RefSeq" id="WP_138538271.1">
    <property type="nucleotide sequence ID" value="NZ_CP045429.1"/>
</dbReference>
<dbReference type="AlphaFoldDB" id="A0A5S3UWQ2"/>
<dbReference type="Gene3D" id="2.40.30.170">
    <property type="match status" value="1"/>
</dbReference>
<evidence type="ECO:0000256" key="1">
    <source>
        <dbReference type="ARBA" id="ARBA00009477"/>
    </source>
</evidence>
<dbReference type="Gene3D" id="2.40.50.100">
    <property type="match status" value="1"/>
</dbReference>
<name>A0A5S3UWQ2_9GAMM</name>
<dbReference type="EMBL" id="CP045429">
    <property type="protein sequence ID" value="QPB83203.1"/>
    <property type="molecule type" value="Genomic_DNA"/>
</dbReference>
<dbReference type="GO" id="GO:0015562">
    <property type="term" value="F:efflux transmembrane transporter activity"/>
    <property type="evidence" value="ECO:0007669"/>
    <property type="project" value="TreeGrafter"/>
</dbReference>
<gene>
    <name evidence="2" type="ORF">CWC22_009465</name>
</gene>
<sequence>MTLKERFPAIAAASTLTLTLLAVVFMTSEEPNSHNQKVHLPVVSVLEIERSAETPSLTVQASSQARWPLQLRATSRARVDYLDLEIEPGQLVQKGEVLARLDTHLLESQLYDAQSTLKQAELNLQRHLHEQSVAKTMRTAASSSAFATMEPHIAAARAELKRAQHSVHSAQRLLDDAVIVAPYDGLITQRLVSPGEWVEAGQGLFELVASDSLDVHVPLSKRDWNRVMDNLEDGRITVRGYTGDTWPASVRYLSPLINETTRQRTLVLSISNPYLQMIQLRPNQQVTVRFELKAQDGLYELPLSAVDPDGAIWVVTEQQTLRRVTVTTLEVRADTMIVSLNEELPDAFQLVRYTLPSMVAGKRIEPYSETVRIADKLEAL</sequence>
<proteinExistence type="inferred from homology"/>
<dbReference type="SUPFAM" id="SSF111369">
    <property type="entry name" value="HlyD-like secretion proteins"/>
    <property type="match status" value="1"/>
</dbReference>
<reference evidence="2 3" key="1">
    <citation type="submission" date="2019-10" db="EMBL/GenBank/DDBJ databases">
        <title>Pseudoalteromonas rubra S4059.</title>
        <authorList>
            <person name="Paulsen S."/>
            <person name="Wang X."/>
        </authorList>
    </citation>
    <scope>NUCLEOTIDE SEQUENCE [LARGE SCALE GENOMIC DNA]</scope>
    <source>
        <strain evidence="2 3">S4059</strain>
    </source>
</reference>
<comment type="similarity">
    <text evidence="1">Belongs to the membrane fusion protein (MFP) (TC 8.A.1) family.</text>
</comment>
<dbReference type="NCBIfam" id="TIGR01730">
    <property type="entry name" value="RND_mfp"/>
    <property type="match status" value="1"/>
</dbReference>
<dbReference type="GO" id="GO:1990281">
    <property type="term" value="C:efflux pump complex"/>
    <property type="evidence" value="ECO:0007669"/>
    <property type="project" value="TreeGrafter"/>
</dbReference>
<evidence type="ECO:0000313" key="3">
    <source>
        <dbReference type="Proteomes" id="UP000305729"/>
    </source>
</evidence>
<dbReference type="PANTHER" id="PTHR30469:SF15">
    <property type="entry name" value="HLYD FAMILY OF SECRETION PROTEINS"/>
    <property type="match status" value="1"/>
</dbReference>
<dbReference type="PANTHER" id="PTHR30469">
    <property type="entry name" value="MULTIDRUG RESISTANCE PROTEIN MDTA"/>
    <property type="match status" value="1"/>
</dbReference>
<dbReference type="Gene3D" id="1.10.287.470">
    <property type="entry name" value="Helix hairpin bin"/>
    <property type="match status" value="1"/>
</dbReference>
<organism evidence="2 3">
    <name type="scientific">Pseudoalteromonas rubra</name>
    <dbReference type="NCBI Taxonomy" id="43658"/>
    <lineage>
        <taxon>Bacteria</taxon>
        <taxon>Pseudomonadati</taxon>
        <taxon>Pseudomonadota</taxon>
        <taxon>Gammaproteobacteria</taxon>
        <taxon>Alteromonadales</taxon>
        <taxon>Pseudoalteromonadaceae</taxon>
        <taxon>Pseudoalteromonas</taxon>
    </lineage>
</organism>